<reference evidence="2 3" key="1">
    <citation type="submission" date="2020-03" db="EMBL/GenBank/DDBJ databases">
        <title>Genome sequence of Toxoplasma gondii RH-88 strain.</title>
        <authorList>
            <person name="Lorenzi H.A."/>
            <person name="Venepally P."/>
            <person name="Rozenberg A."/>
            <person name="Sibley D."/>
        </authorList>
    </citation>
    <scope>NUCLEOTIDE SEQUENCE [LARGE SCALE GENOMIC DNA]</scope>
    <source>
        <strain evidence="2 3">RH-88</strain>
    </source>
</reference>
<sequence>MGASVRELMKKEKERREKERREKEREKERIQQAFAAARASPSLPTASSASSSSPSSSFSSSSSSSSLSSPSSSSVSAVAVVSSASSSSSSPLSQVKTEKRDKTDTTCDSRFASSRPNAETEETAVSPCRPAADTCNLLAGAYGEDEEEASSEEGREGDSVRGLEEGDAHPNARNEDADRSGLPADFFDASFGDTPEEKNAELESEEERQFETDQARETPRRSGISRLEDFVKEAEEEDVEVAFEIEEPSADLLVPLPKAVPTSSDPETNLASDDRTTLQEARGDTGMGEETPLRAAKAEQHNEGEEPAKSDMRSERETNEEDELASSVTAALLVSSVDEMHWYQPYATALHSEILHEETQLEDLREKVEAARRLRAAAREEAGEARPRGGGVKRQGERTGKDETELATEFLLAVEREMKQPGERGSRGDTAAKVPPKEKRSENKGENESENKAENKDELPAGFFDDEERDAEARGLVGSRKLKEMLARIAEKRREVADDLRLQKEDVLQQRHDIRRFFSELEEEEQKAAAYRMRVVKLKETRERVQEGQRTRGDRGEEHGDKVKSGETKKELDDSADEMEATETGVKTLQSDDHSRHPHVKRKREREEEEEEEDEEEGEEEGEEEEEEEDDEEDFAWRAKSLLKA</sequence>
<feature type="compositionally biased region" description="Basic and acidic residues" evidence="1">
    <location>
        <begin position="152"/>
        <end position="179"/>
    </location>
</feature>
<feature type="region of interest" description="Disordered" evidence="1">
    <location>
        <begin position="254"/>
        <end position="327"/>
    </location>
</feature>
<feature type="compositionally biased region" description="Basic and acidic residues" evidence="1">
    <location>
        <begin position="296"/>
        <end position="317"/>
    </location>
</feature>
<comment type="caution">
    <text evidence="2">The sequence shown here is derived from an EMBL/GenBank/DDBJ whole genome shotgun (WGS) entry which is preliminary data.</text>
</comment>
<feature type="compositionally biased region" description="Acidic residues" evidence="1">
    <location>
        <begin position="607"/>
        <end position="634"/>
    </location>
</feature>
<feature type="compositionally biased region" description="Basic and acidic residues" evidence="1">
    <location>
        <begin position="195"/>
        <end position="228"/>
    </location>
</feature>
<feature type="compositionally biased region" description="Basic and acidic residues" evidence="1">
    <location>
        <begin position="414"/>
        <end position="427"/>
    </location>
</feature>
<dbReference type="AlphaFoldDB" id="A0A7J6JWW1"/>
<name>A0A7J6JWW1_TOXGO</name>
<feature type="compositionally biased region" description="Low complexity" evidence="1">
    <location>
        <begin position="35"/>
        <end position="93"/>
    </location>
</feature>
<evidence type="ECO:0000313" key="2">
    <source>
        <dbReference type="EMBL" id="KAF4639214.1"/>
    </source>
</evidence>
<feature type="compositionally biased region" description="Basic and acidic residues" evidence="1">
    <location>
        <begin position="435"/>
        <end position="459"/>
    </location>
</feature>
<dbReference type="VEuPathDB" id="ToxoDB:TGME49_310330"/>
<feature type="region of interest" description="Disordered" evidence="1">
    <location>
        <begin position="1"/>
        <end position="228"/>
    </location>
</feature>
<accession>A0A7J6JWW1</accession>
<feature type="compositionally biased region" description="Basic and acidic residues" evidence="1">
    <location>
        <begin position="96"/>
        <end position="107"/>
    </location>
</feature>
<feature type="compositionally biased region" description="Basic and acidic residues" evidence="1">
    <location>
        <begin position="537"/>
        <end position="573"/>
    </location>
</feature>
<feature type="compositionally biased region" description="Polar residues" evidence="1">
    <location>
        <begin position="261"/>
        <end position="271"/>
    </location>
</feature>
<evidence type="ECO:0000313" key="3">
    <source>
        <dbReference type="Proteomes" id="UP000557509"/>
    </source>
</evidence>
<feature type="compositionally biased region" description="Basic and acidic residues" evidence="1">
    <location>
        <begin position="376"/>
        <end position="387"/>
    </location>
</feature>
<feature type="region of interest" description="Disordered" evidence="1">
    <location>
        <begin position="376"/>
        <end position="481"/>
    </location>
</feature>
<evidence type="ECO:0000256" key="1">
    <source>
        <dbReference type="SAM" id="MobiDB-lite"/>
    </source>
</evidence>
<gene>
    <name evidence="2" type="ORF">TGRH88_049860</name>
</gene>
<feature type="compositionally biased region" description="Basic and acidic residues" evidence="1">
    <location>
        <begin position="7"/>
        <end position="30"/>
    </location>
</feature>
<feature type="compositionally biased region" description="Basic and acidic residues" evidence="1">
    <location>
        <begin position="394"/>
        <end position="404"/>
    </location>
</feature>
<protein>
    <submittedName>
        <fullName evidence="2">Uncharacterized protein</fullName>
    </submittedName>
</protein>
<dbReference type="EMBL" id="JAAUHK010000196">
    <property type="protein sequence ID" value="KAF4639214.1"/>
    <property type="molecule type" value="Genomic_DNA"/>
</dbReference>
<proteinExistence type="predicted"/>
<feature type="compositionally biased region" description="Polar residues" evidence="1">
    <location>
        <begin position="108"/>
        <end position="117"/>
    </location>
</feature>
<organism evidence="2 3">
    <name type="scientific">Toxoplasma gondii</name>
    <dbReference type="NCBI Taxonomy" id="5811"/>
    <lineage>
        <taxon>Eukaryota</taxon>
        <taxon>Sar</taxon>
        <taxon>Alveolata</taxon>
        <taxon>Apicomplexa</taxon>
        <taxon>Conoidasida</taxon>
        <taxon>Coccidia</taxon>
        <taxon>Eucoccidiorida</taxon>
        <taxon>Eimeriorina</taxon>
        <taxon>Sarcocystidae</taxon>
        <taxon>Toxoplasma</taxon>
    </lineage>
</organism>
<feature type="compositionally biased region" description="Basic and acidic residues" evidence="1">
    <location>
        <begin position="272"/>
        <end position="283"/>
    </location>
</feature>
<feature type="region of interest" description="Disordered" evidence="1">
    <location>
        <begin position="535"/>
        <end position="645"/>
    </location>
</feature>
<keyword evidence="3" id="KW-1185">Reference proteome</keyword>
<dbReference type="Proteomes" id="UP000557509">
    <property type="component" value="Unassembled WGS sequence"/>
</dbReference>